<dbReference type="PRINTS" id="PR00081">
    <property type="entry name" value="GDHRDH"/>
</dbReference>
<accession>A0ABY7U1U5</accession>
<dbReference type="Proteomes" id="UP001218231">
    <property type="component" value="Chromosome"/>
</dbReference>
<dbReference type="InterPro" id="IPR002347">
    <property type="entry name" value="SDR_fam"/>
</dbReference>
<keyword evidence="2" id="KW-0560">Oxidoreductase</keyword>
<dbReference type="Gene3D" id="3.40.50.720">
    <property type="entry name" value="NAD(P)-binding Rossmann-like Domain"/>
    <property type="match status" value="1"/>
</dbReference>
<dbReference type="EMBL" id="CP117417">
    <property type="protein sequence ID" value="WCT78299.1"/>
    <property type="molecule type" value="Genomic_DNA"/>
</dbReference>
<dbReference type="InterPro" id="IPR020904">
    <property type="entry name" value="Sc_DH/Rdtase_CS"/>
</dbReference>
<keyword evidence="4" id="KW-1185">Reference proteome</keyword>
<dbReference type="RefSeq" id="WP_273618629.1">
    <property type="nucleotide sequence ID" value="NZ_CP117417.1"/>
</dbReference>
<dbReference type="Pfam" id="PF13561">
    <property type="entry name" value="adh_short_C2"/>
    <property type="match status" value="1"/>
</dbReference>
<sequence length="263" mass="27376">MTSLSAPQPAPPFAIVTGGSTGIGQHLVGALAAAGYRVAFSYYASPEPALALVEEQTARGHSVIAMPCDVGIKAQVESFAEAVVAWAGSAPDLLVNNAGIQTWSPLLELSEERWDAVLRTNLKGCFLNTQIFGRLMAQRGSGGAIVNIGSGCNKHAFPNLVDYTASKGGIEQFTKSAAVELGPYGIRVNCVAPGAIATERTAEEAPDYAAQWSPMTPLGRVGTPADIAGPVLFFAGPAAAFVTGQTLWVDGGVFTRAPWPYPQ</sequence>
<dbReference type="PRINTS" id="PR00080">
    <property type="entry name" value="SDRFAMILY"/>
</dbReference>
<proteinExistence type="inferred from homology"/>
<dbReference type="InterPro" id="IPR036291">
    <property type="entry name" value="NAD(P)-bd_dom_sf"/>
</dbReference>
<evidence type="ECO:0000313" key="4">
    <source>
        <dbReference type="Proteomes" id="UP001218231"/>
    </source>
</evidence>
<protein>
    <submittedName>
        <fullName evidence="3">SDR family oxidoreductase</fullName>
    </submittedName>
</protein>
<evidence type="ECO:0000313" key="3">
    <source>
        <dbReference type="EMBL" id="WCT78299.1"/>
    </source>
</evidence>
<evidence type="ECO:0000256" key="2">
    <source>
        <dbReference type="ARBA" id="ARBA00023002"/>
    </source>
</evidence>
<organism evidence="3 4">
    <name type="scientific">Novosphingobium humi</name>
    <dbReference type="NCBI Taxonomy" id="2282397"/>
    <lineage>
        <taxon>Bacteria</taxon>
        <taxon>Pseudomonadati</taxon>
        <taxon>Pseudomonadota</taxon>
        <taxon>Alphaproteobacteria</taxon>
        <taxon>Sphingomonadales</taxon>
        <taxon>Sphingomonadaceae</taxon>
        <taxon>Novosphingobium</taxon>
    </lineage>
</organism>
<dbReference type="SUPFAM" id="SSF51735">
    <property type="entry name" value="NAD(P)-binding Rossmann-fold domains"/>
    <property type="match status" value="1"/>
</dbReference>
<reference evidence="3 4" key="1">
    <citation type="submission" date="2023-02" db="EMBL/GenBank/DDBJ databases">
        <title>Genome sequence of Novosphingobium humi KACC 19094.</title>
        <authorList>
            <person name="Kim S."/>
            <person name="Heo J."/>
            <person name="Kwon S.-W."/>
        </authorList>
    </citation>
    <scope>NUCLEOTIDE SEQUENCE [LARGE SCALE GENOMIC DNA]</scope>
    <source>
        <strain evidence="3 4">KACC 19094</strain>
    </source>
</reference>
<dbReference type="PANTHER" id="PTHR43639">
    <property type="entry name" value="OXIDOREDUCTASE, SHORT-CHAIN DEHYDROGENASE/REDUCTASE FAMILY (AFU_ORTHOLOGUE AFUA_5G02870)"/>
    <property type="match status" value="1"/>
</dbReference>
<dbReference type="PANTHER" id="PTHR43639:SF1">
    <property type="entry name" value="SHORT-CHAIN DEHYDROGENASE_REDUCTASE FAMILY PROTEIN"/>
    <property type="match status" value="1"/>
</dbReference>
<dbReference type="PROSITE" id="PS00061">
    <property type="entry name" value="ADH_SHORT"/>
    <property type="match status" value="1"/>
</dbReference>
<name>A0ABY7U1U5_9SPHN</name>
<comment type="similarity">
    <text evidence="1">Belongs to the short-chain dehydrogenases/reductases (SDR) family.</text>
</comment>
<evidence type="ECO:0000256" key="1">
    <source>
        <dbReference type="ARBA" id="ARBA00006484"/>
    </source>
</evidence>
<gene>
    <name evidence="3" type="ORF">PQ457_04810</name>
</gene>